<dbReference type="PANTHER" id="PTHR42897:SF1">
    <property type="entry name" value="2-OXOACID OXIDOREDUCTASE (FERREDOXIN)"/>
    <property type="match status" value="1"/>
</dbReference>
<dbReference type="GO" id="GO:0030976">
    <property type="term" value="F:thiamine pyrophosphate binding"/>
    <property type="evidence" value="ECO:0007669"/>
    <property type="project" value="InterPro"/>
</dbReference>
<dbReference type="AlphaFoldDB" id="X0U2E3"/>
<evidence type="ECO:0000256" key="1">
    <source>
        <dbReference type="ARBA" id="ARBA00023002"/>
    </source>
</evidence>
<evidence type="ECO:0000259" key="2">
    <source>
        <dbReference type="Pfam" id="PF02775"/>
    </source>
</evidence>
<dbReference type="InterPro" id="IPR029061">
    <property type="entry name" value="THDP-binding"/>
</dbReference>
<comment type="caution">
    <text evidence="3">The sequence shown here is derived from an EMBL/GenBank/DDBJ whole genome shotgun (WGS) entry which is preliminary data.</text>
</comment>
<evidence type="ECO:0000313" key="3">
    <source>
        <dbReference type="EMBL" id="GAF82630.1"/>
    </source>
</evidence>
<dbReference type="Gene3D" id="3.40.50.970">
    <property type="match status" value="1"/>
</dbReference>
<name>X0U2E3_9ZZZZ</name>
<dbReference type="SUPFAM" id="SSF52518">
    <property type="entry name" value="Thiamin diphosphate-binding fold (THDP-binding)"/>
    <property type="match status" value="1"/>
</dbReference>
<dbReference type="Pfam" id="PF02775">
    <property type="entry name" value="TPP_enzyme_C"/>
    <property type="match status" value="1"/>
</dbReference>
<proteinExistence type="predicted"/>
<accession>X0U2E3</accession>
<dbReference type="GO" id="GO:0016491">
    <property type="term" value="F:oxidoreductase activity"/>
    <property type="evidence" value="ECO:0007669"/>
    <property type="project" value="UniProtKB-KW"/>
</dbReference>
<dbReference type="InterPro" id="IPR011766">
    <property type="entry name" value="TPP_enzyme_TPP-bd"/>
</dbReference>
<dbReference type="EMBL" id="BARS01003425">
    <property type="protein sequence ID" value="GAF82630.1"/>
    <property type="molecule type" value="Genomic_DNA"/>
</dbReference>
<reference evidence="3" key="1">
    <citation type="journal article" date="2014" name="Front. Microbiol.">
        <title>High frequency of phylogenetically diverse reductive dehalogenase-homologous genes in deep subseafloor sedimentary metagenomes.</title>
        <authorList>
            <person name="Kawai M."/>
            <person name="Futagami T."/>
            <person name="Toyoda A."/>
            <person name="Takaki Y."/>
            <person name="Nishi S."/>
            <person name="Hori S."/>
            <person name="Arai W."/>
            <person name="Tsubouchi T."/>
            <person name="Morono Y."/>
            <person name="Uchiyama I."/>
            <person name="Ito T."/>
            <person name="Fujiyama A."/>
            <person name="Inagaki F."/>
            <person name="Takami H."/>
        </authorList>
    </citation>
    <scope>NUCLEOTIDE SEQUENCE</scope>
    <source>
        <strain evidence="3">Expedition CK06-06</strain>
    </source>
</reference>
<gene>
    <name evidence="3" type="ORF">S01H1_06636</name>
</gene>
<dbReference type="InterPro" id="IPR051479">
    <property type="entry name" value="PorB-like"/>
</dbReference>
<sequence>MTTIEAPLKYSKDYEYLKPPNLRPQCPGCAYGPTARYLYRAIGPKVITTSVPGCGFPSGVGPDGIAIDVMGALFGNAASLAAGISSALEVLGDTETMVVPIIGDGGTFDIGFGAVSAAAERNDNMLYVCKDNEAYQNTGNQRSSAAPWFSTNTTNPSGFAKPEYKKDIDTILAGHRIPYLATVTVAFPDDFMRKVEKAKSIKGFRFIHVFCPCPTGWGFTADLTIEMARLAVETKYFPLFEVVNGVDMTINYQPKGTPLAEYLRPQRRFREITEEQVAEFQRNVDERWERLLYLAAYKKSD</sequence>
<protein>
    <recommendedName>
        <fullName evidence="2">Thiamine pyrophosphate enzyme TPP-binding domain-containing protein</fullName>
    </recommendedName>
</protein>
<organism evidence="3">
    <name type="scientific">marine sediment metagenome</name>
    <dbReference type="NCBI Taxonomy" id="412755"/>
    <lineage>
        <taxon>unclassified sequences</taxon>
        <taxon>metagenomes</taxon>
        <taxon>ecological metagenomes</taxon>
    </lineage>
</organism>
<dbReference type="PANTHER" id="PTHR42897">
    <property type="entry name" value="PYRUVATE SYNTHASE SUBUNIT PORB"/>
    <property type="match status" value="1"/>
</dbReference>
<feature type="domain" description="Thiamine pyrophosphate enzyme TPP-binding" evidence="2">
    <location>
        <begin position="72"/>
        <end position="209"/>
    </location>
</feature>
<keyword evidence="1" id="KW-0560">Oxidoreductase</keyword>